<evidence type="ECO:0000313" key="2">
    <source>
        <dbReference type="EMBL" id="AHI20204.1"/>
    </source>
</evidence>
<dbReference type="InterPro" id="IPR012912">
    <property type="entry name" value="Plasmid_pRiA4b_Orf3-like"/>
</dbReference>
<evidence type="ECO:0000259" key="1">
    <source>
        <dbReference type="Pfam" id="PF07929"/>
    </source>
</evidence>
<dbReference type="Proteomes" id="UP000019226">
    <property type="component" value="Chromosome"/>
</dbReference>
<dbReference type="Gene3D" id="3.10.290.30">
    <property type="entry name" value="MM3350-like"/>
    <property type="match status" value="1"/>
</dbReference>
<dbReference type="EMBL" id="CP004350">
    <property type="protein sequence ID" value="AHI20204.1"/>
    <property type="molecule type" value="Genomic_DNA"/>
</dbReference>
<accession>A0ABN4CHP4</accession>
<dbReference type="SUPFAM" id="SSF159941">
    <property type="entry name" value="MM3350-like"/>
    <property type="match status" value="1"/>
</dbReference>
<name>A0ABN4CHP4_9CORY</name>
<gene>
    <name evidence="2" type="ORF">CCASEI_08195</name>
</gene>
<dbReference type="PANTHER" id="PTHR41878:SF1">
    <property type="entry name" value="TNPR PROTEIN"/>
    <property type="match status" value="1"/>
</dbReference>
<feature type="domain" description="Plasmid pRiA4b Orf3-like" evidence="1">
    <location>
        <begin position="3"/>
        <end position="140"/>
    </location>
</feature>
<evidence type="ECO:0000313" key="3">
    <source>
        <dbReference type="Proteomes" id="UP000019226"/>
    </source>
</evidence>
<sequence>MYLKVRVSLETAQPRATRLIAIDPALTLDRVHAVLQSAFGWSNSHLHQFTQRNCRLEDRKFFIYPYWEPDMLEVGSFADPETDVSIGEVLREAGDFCYYEYDFGDSWVHRLELEGQAEPADFAYVIEGAGQAPEEDSRGRQTDRELPVHVLSRDALAEVNARIEASSNPRVSADVALVFGDRVGPIFGATWERIVDARNQELNDLCVALMKQPVPQLTPELQQELVQVLAPWADFLDEAEREIPLTKSGYLAPKFTGGFVEKWKINAWTKSLREVDIPQMWRLHEVSKAAKLRRKYRSTLRLSSTGKAARNDHPELIRRLSAASFARYSDAFFRDAMVLGLMLVATGAQAYVPVGARVDGRELRESVAECLAAMGWMIDGVTPNSYHVTMATEALETVLDPLHQHVDPSPELALYCAWQALKA</sequence>
<dbReference type="Pfam" id="PF07929">
    <property type="entry name" value="PRiA4_ORF3"/>
    <property type="match status" value="1"/>
</dbReference>
<dbReference type="GeneID" id="82878955"/>
<organism evidence="2 3">
    <name type="scientific">Corynebacterium casei LMG S-19264</name>
    <dbReference type="NCBI Taxonomy" id="1285583"/>
    <lineage>
        <taxon>Bacteria</taxon>
        <taxon>Bacillati</taxon>
        <taxon>Actinomycetota</taxon>
        <taxon>Actinomycetes</taxon>
        <taxon>Mycobacteriales</taxon>
        <taxon>Corynebacteriaceae</taxon>
        <taxon>Corynebacterium</taxon>
    </lineage>
</organism>
<proteinExistence type="predicted"/>
<dbReference type="InterPro" id="IPR024047">
    <property type="entry name" value="MM3350-like_sf"/>
</dbReference>
<dbReference type="PANTHER" id="PTHR41878">
    <property type="entry name" value="LEXA REPRESSOR-RELATED"/>
    <property type="match status" value="1"/>
</dbReference>
<keyword evidence="3" id="KW-1185">Reference proteome</keyword>
<protein>
    <submittedName>
        <fullName evidence="2">Plasmid pRiA4b ORF-3 family protein</fullName>
    </submittedName>
</protein>
<dbReference type="RefSeq" id="WP_025387653.1">
    <property type="nucleotide sequence ID" value="NZ_CP004350.1"/>
</dbReference>
<reference evidence="3" key="1">
    <citation type="submission" date="2013-02" db="EMBL/GenBank/DDBJ databases">
        <title>The complete genome sequence of Corynebacterium casei LMG S-19264 (=DSM 44701).</title>
        <authorList>
            <person name="Ruckert C."/>
            <person name="Albersmeier A."/>
            <person name="Kalinowski J."/>
        </authorList>
    </citation>
    <scope>NUCLEOTIDE SEQUENCE [LARGE SCALE GENOMIC DNA]</scope>
    <source>
        <strain evidence="3">LMG S-19264</strain>
    </source>
</reference>